<dbReference type="InterPro" id="IPR045900">
    <property type="entry name" value="Peroxisomal_Ade_carrier"/>
</dbReference>
<dbReference type="Gene3D" id="1.50.40.10">
    <property type="entry name" value="Mitochondrial carrier domain"/>
    <property type="match status" value="1"/>
</dbReference>
<dbReference type="GO" id="GO:0005778">
    <property type="term" value="C:peroxisomal membrane"/>
    <property type="evidence" value="ECO:0007669"/>
    <property type="project" value="UniProtKB-SubCell"/>
</dbReference>
<dbReference type="AlphaFoldDB" id="A0A8J9T0Q0"/>
<evidence type="ECO:0000256" key="6">
    <source>
        <dbReference type="ARBA" id="ARBA00022989"/>
    </source>
</evidence>
<evidence type="ECO:0008006" key="10">
    <source>
        <dbReference type="Google" id="ProtNLM"/>
    </source>
</evidence>
<reference evidence="9" key="1">
    <citation type="submission" date="2022-02" db="EMBL/GenBank/DDBJ databases">
        <authorList>
            <person name="Giguere J D."/>
        </authorList>
    </citation>
    <scope>NUCLEOTIDE SEQUENCE</scope>
    <source>
        <strain evidence="9">CCAP 1055/1</strain>
    </source>
</reference>
<evidence type="ECO:0000256" key="2">
    <source>
        <dbReference type="ARBA" id="ARBA00006375"/>
    </source>
</evidence>
<protein>
    <recommendedName>
        <fullName evidence="10">Mitochondrial carrier</fullName>
    </recommendedName>
</protein>
<dbReference type="GO" id="GO:0006635">
    <property type="term" value="P:fatty acid beta-oxidation"/>
    <property type="evidence" value="ECO:0007669"/>
    <property type="project" value="InterPro"/>
</dbReference>
<evidence type="ECO:0000256" key="5">
    <source>
        <dbReference type="ARBA" id="ARBA00022737"/>
    </source>
</evidence>
<dbReference type="Proteomes" id="UP000836788">
    <property type="component" value="Chromosome 25"/>
</dbReference>
<keyword evidence="7" id="KW-0472">Membrane</keyword>
<accession>A0A8J9T0Q0</accession>
<evidence type="ECO:0000256" key="8">
    <source>
        <dbReference type="ARBA" id="ARBA00023140"/>
    </source>
</evidence>
<dbReference type="InterPro" id="IPR023395">
    <property type="entry name" value="MCP_dom_sf"/>
</dbReference>
<keyword evidence="6" id="KW-1133">Transmembrane helix</keyword>
<dbReference type="EMBL" id="OU594966">
    <property type="protein sequence ID" value="CAG9287170.1"/>
    <property type="molecule type" value="Genomic_DNA"/>
</dbReference>
<evidence type="ECO:0000313" key="9">
    <source>
        <dbReference type="EMBL" id="CAG9287170.1"/>
    </source>
</evidence>
<keyword evidence="4" id="KW-0812">Transmembrane</keyword>
<evidence type="ECO:0000256" key="4">
    <source>
        <dbReference type="ARBA" id="ARBA00022692"/>
    </source>
</evidence>
<comment type="subcellular location">
    <subcellularLocation>
        <location evidence="1">Peroxisome membrane</location>
        <topology evidence="1">Multi-pass membrane protein</topology>
    </subcellularLocation>
</comment>
<dbReference type="GO" id="GO:0007031">
    <property type="term" value="P:peroxisome organization"/>
    <property type="evidence" value="ECO:0007669"/>
    <property type="project" value="TreeGrafter"/>
</dbReference>
<keyword evidence="8" id="KW-0576">Peroxisome</keyword>
<dbReference type="Pfam" id="PF00153">
    <property type="entry name" value="Mito_carr"/>
    <property type="match status" value="3"/>
</dbReference>
<dbReference type="PANTHER" id="PTHR46650">
    <property type="entry name" value="PEROXISOMAL ADENINE NUCLEOTIDE TRANSPORTER 1"/>
    <property type="match status" value="1"/>
</dbReference>
<organism evidence="9">
    <name type="scientific">Phaeodactylum tricornutum</name>
    <name type="common">Diatom</name>
    <dbReference type="NCBI Taxonomy" id="2850"/>
    <lineage>
        <taxon>Eukaryota</taxon>
        <taxon>Sar</taxon>
        <taxon>Stramenopiles</taxon>
        <taxon>Ochrophyta</taxon>
        <taxon>Bacillariophyta</taxon>
        <taxon>Bacillariophyceae</taxon>
        <taxon>Bacillariophycidae</taxon>
        <taxon>Naviculales</taxon>
        <taxon>Phaeodactylaceae</taxon>
        <taxon>Phaeodactylum</taxon>
    </lineage>
</organism>
<name>A0A8J9T0Q0_PHATR</name>
<keyword evidence="3" id="KW-0813">Transport</keyword>
<gene>
    <name evidence="9" type="ORF">PTTT1_LOCUS34699</name>
</gene>
<dbReference type="GO" id="GO:0015217">
    <property type="term" value="F:ADP transmembrane transporter activity"/>
    <property type="evidence" value="ECO:0007669"/>
    <property type="project" value="InterPro"/>
</dbReference>
<dbReference type="InterPro" id="IPR018108">
    <property type="entry name" value="MCP_transmembrane"/>
</dbReference>
<evidence type="ECO:0000256" key="7">
    <source>
        <dbReference type="ARBA" id="ARBA00023136"/>
    </source>
</evidence>
<evidence type="ECO:0000256" key="3">
    <source>
        <dbReference type="ARBA" id="ARBA00022448"/>
    </source>
</evidence>
<keyword evidence="5" id="KW-0677">Repeat</keyword>
<dbReference type="PANTHER" id="PTHR46650:SF1">
    <property type="entry name" value="PEROXISOMAL ADENINE NUCLEOTIDE TRANSPORTER 1"/>
    <property type="match status" value="1"/>
</dbReference>
<sequence>MSPSSRNSRSRESPVTAVSNRTTLASEVIAASVGGAISAGVLYPLEVLKTKMQAQHDDRDKDEQATTMWRYAARLYRQQGWQIFVRGLETSALQSATEKALYFFAYTILKNAHQSVTHGKALGTATNLVLGCAAEWVHLPVSLPIDVWTTKIQTSSSADHTPLKILLTMLAEPNKAQWYQGWSAYTLLCLKPALQYTVYEQVKAAVVQTRQNKTLTAVEAFLLGMVARTVATVLVFPFLRAKVLLQTAKEPDTASASPSTTTSKPSVITLLTKVYERDGLAGLFQGLGPELTRGIFSAALMLMMKEKLASRVQRVLDAKSNNVEIRSAIR</sequence>
<proteinExistence type="inferred from homology"/>
<evidence type="ECO:0000256" key="1">
    <source>
        <dbReference type="ARBA" id="ARBA00004585"/>
    </source>
</evidence>
<comment type="similarity">
    <text evidence="2">Belongs to the mitochondrial carrier (TC 2.A.29) family.</text>
</comment>
<dbReference type="GO" id="GO:0005347">
    <property type="term" value="F:ATP transmembrane transporter activity"/>
    <property type="evidence" value="ECO:0007669"/>
    <property type="project" value="InterPro"/>
</dbReference>
<dbReference type="SUPFAM" id="SSF103506">
    <property type="entry name" value="Mitochondrial carrier"/>
    <property type="match status" value="1"/>
</dbReference>